<accession>A0A511N064</accession>
<gene>
    <name evidence="1" type="ORF">DC3_15360</name>
</gene>
<evidence type="ECO:0000313" key="2">
    <source>
        <dbReference type="Proteomes" id="UP000321306"/>
    </source>
</evidence>
<name>A0A511N064_DEIC1</name>
<protein>
    <submittedName>
        <fullName evidence="1">Uncharacterized protein</fullName>
    </submittedName>
</protein>
<organism evidence="1 2">
    <name type="scientific">Deinococcus cellulosilyticus (strain DSM 18568 / NBRC 106333 / KACC 11606 / 5516J-15)</name>
    <dbReference type="NCBI Taxonomy" id="1223518"/>
    <lineage>
        <taxon>Bacteria</taxon>
        <taxon>Thermotogati</taxon>
        <taxon>Deinococcota</taxon>
        <taxon>Deinococci</taxon>
        <taxon>Deinococcales</taxon>
        <taxon>Deinococcaceae</taxon>
        <taxon>Deinococcus</taxon>
    </lineage>
</organism>
<sequence length="457" mass="51091">MSRLTNLALHLQYSAAQKHIFFDSQRLGRFRVFPKGRRVGVTRGAAHAFIEFALEGMPCLWGETINSNIRRYVERYFLPVLQKAFIPYEWSVADKTLKLPGGGFIDFRSADNPENWEGFGYKRIFLNEMGIILQGERGRYLYENAVLPMMMDFKDSELIAAGVPKGKQGVDYELYQKAVSKQDGFYTYKRPFNVFDNPWIDRASAQAFVDDFPDAAREQEIWGKYIDGGDESFRVIPRAWLEAAVQRHKGQSRPDRFPDALGIDVARGGKDKTVLTPRWDNYFEQLAVPGSKTPDSDSVATLATPFLGPETVANIDIVGVGTGPYDRIHDMHPNTVAINGASVLKLDGEKSTDSTGHLTFRNLRAEMYWALREALDPAKGRNLAIPDDLELIEDLCAPMWKMTQSGIQIQAKEDITKDIGRSPDKGDSLVYGNFQMPQLSVPSATSNLAALMAAAGG</sequence>
<dbReference type="AlphaFoldDB" id="A0A511N064"/>
<proteinExistence type="predicted"/>
<keyword evidence="2" id="KW-1185">Reference proteome</keyword>
<reference evidence="1 2" key="1">
    <citation type="submission" date="2019-07" db="EMBL/GenBank/DDBJ databases">
        <title>Whole genome shotgun sequence of Deinococcus cellulosilyticus NBRC 106333.</title>
        <authorList>
            <person name="Hosoyama A."/>
            <person name="Uohara A."/>
            <person name="Ohji S."/>
            <person name="Ichikawa N."/>
        </authorList>
    </citation>
    <scope>NUCLEOTIDE SEQUENCE [LARGE SCALE GENOMIC DNA]</scope>
    <source>
        <strain evidence="1 2">NBRC 106333</strain>
    </source>
</reference>
<dbReference type="InterPro" id="IPR027417">
    <property type="entry name" value="P-loop_NTPase"/>
</dbReference>
<comment type="caution">
    <text evidence="1">The sequence shown here is derived from an EMBL/GenBank/DDBJ whole genome shotgun (WGS) entry which is preliminary data.</text>
</comment>
<dbReference type="Gene3D" id="3.30.420.240">
    <property type="match status" value="1"/>
</dbReference>
<evidence type="ECO:0000313" key="1">
    <source>
        <dbReference type="EMBL" id="GEM45901.1"/>
    </source>
</evidence>
<dbReference type="Proteomes" id="UP000321306">
    <property type="component" value="Unassembled WGS sequence"/>
</dbReference>
<dbReference type="EMBL" id="BJXB01000005">
    <property type="protein sequence ID" value="GEM45901.1"/>
    <property type="molecule type" value="Genomic_DNA"/>
</dbReference>
<dbReference type="Gene3D" id="3.40.50.300">
    <property type="entry name" value="P-loop containing nucleotide triphosphate hydrolases"/>
    <property type="match status" value="1"/>
</dbReference>